<dbReference type="EMBL" id="BKCJ011085596">
    <property type="protein sequence ID" value="GFC82645.1"/>
    <property type="molecule type" value="Genomic_DNA"/>
</dbReference>
<feature type="non-terminal residue" evidence="1">
    <location>
        <position position="1"/>
    </location>
</feature>
<accession>A0A699RA13</accession>
<protein>
    <submittedName>
        <fullName evidence="1">Uncharacterized protein</fullName>
    </submittedName>
</protein>
<evidence type="ECO:0000313" key="1">
    <source>
        <dbReference type="EMBL" id="GFC82645.1"/>
    </source>
</evidence>
<comment type="caution">
    <text evidence="1">The sequence shown here is derived from an EMBL/GenBank/DDBJ whole genome shotgun (WGS) entry which is preliminary data.</text>
</comment>
<proteinExistence type="predicted"/>
<sequence>ETAAASVIVHREVKPKDKGKCILIKKPKPLKRQAQIEQDEAFARQLEAELNANINWNEVIKQVQRKERQYNTVMRYQALKRKPVTEAQARKNMMIYVKNMAGFKIDFFKGNFNARGVASVYTSSSSLAIIYRCLLSSSASSSILCFLAVSYSRFLPFLLLPSSLISFSSFSRKS</sequence>
<organism evidence="1">
    <name type="scientific">Tanacetum cinerariifolium</name>
    <name type="common">Dalmatian daisy</name>
    <name type="synonym">Chrysanthemum cinerariifolium</name>
    <dbReference type="NCBI Taxonomy" id="118510"/>
    <lineage>
        <taxon>Eukaryota</taxon>
        <taxon>Viridiplantae</taxon>
        <taxon>Streptophyta</taxon>
        <taxon>Embryophyta</taxon>
        <taxon>Tracheophyta</taxon>
        <taxon>Spermatophyta</taxon>
        <taxon>Magnoliopsida</taxon>
        <taxon>eudicotyledons</taxon>
        <taxon>Gunneridae</taxon>
        <taxon>Pentapetalae</taxon>
        <taxon>asterids</taxon>
        <taxon>campanulids</taxon>
        <taxon>Asterales</taxon>
        <taxon>Asteraceae</taxon>
        <taxon>Asteroideae</taxon>
        <taxon>Anthemideae</taxon>
        <taxon>Anthemidinae</taxon>
        <taxon>Tanacetum</taxon>
    </lineage>
</organism>
<reference evidence="1" key="1">
    <citation type="journal article" date="2019" name="Sci. Rep.">
        <title>Draft genome of Tanacetum cinerariifolium, the natural source of mosquito coil.</title>
        <authorList>
            <person name="Yamashiro T."/>
            <person name="Shiraishi A."/>
            <person name="Satake H."/>
            <person name="Nakayama K."/>
        </authorList>
    </citation>
    <scope>NUCLEOTIDE SEQUENCE</scope>
</reference>
<gene>
    <name evidence="1" type="ORF">Tci_854615</name>
</gene>
<dbReference type="AlphaFoldDB" id="A0A699RA13"/>
<name>A0A699RA13_TANCI</name>